<dbReference type="GO" id="GO:0015220">
    <property type="term" value="F:choline transmembrane transporter activity"/>
    <property type="evidence" value="ECO:0007669"/>
    <property type="project" value="TreeGrafter"/>
</dbReference>
<protein>
    <submittedName>
        <fullName evidence="11">Multidrug SMR transporter</fullName>
    </submittedName>
    <submittedName>
        <fullName evidence="10">Multidrug transporter</fullName>
    </submittedName>
</protein>
<dbReference type="Proteomes" id="UP000251576">
    <property type="component" value="Unassembled WGS sequence"/>
</dbReference>
<comment type="subcellular location">
    <subcellularLocation>
        <location evidence="1 8">Cell membrane</location>
        <topology evidence="1 8">Multi-pass membrane protein</topology>
    </subcellularLocation>
</comment>
<dbReference type="GO" id="GO:0005886">
    <property type="term" value="C:plasma membrane"/>
    <property type="evidence" value="ECO:0007669"/>
    <property type="project" value="UniProtKB-SubCell"/>
</dbReference>
<feature type="transmembrane region" description="Helical" evidence="9">
    <location>
        <begin position="60"/>
        <end position="79"/>
    </location>
</feature>
<evidence type="ECO:0000256" key="4">
    <source>
        <dbReference type="ARBA" id="ARBA00022692"/>
    </source>
</evidence>
<keyword evidence="3" id="KW-1003">Cell membrane</keyword>
<evidence type="ECO:0000313" key="10">
    <source>
        <dbReference type="EMBL" id="AMP35556.1"/>
    </source>
</evidence>
<dbReference type="SMR" id="A0A142BR48"/>
<evidence type="ECO:0000313" key="11">
    <source>
        <dbReference type="EMBL" id="RAZ67128.1"/>
    </source>
</evidence>
<evidence type="ECO:0000256" key="9">
    <source>
        <dbReference type="SAM" id="Phobius"/>
    </source>
</evidence>
<sequence length="110" mass="11757">MNTYIFLGGAIVAEVIGTTFMKYSEGFTRLWPSVGTAISYCAAFYLLSQTLENIPTGIAYAIWSGAGIVLISLAGWLVSGQKLDWPAIAGMFLICVGVLVINIFSKSSAH</sequence>
<keyword evidence="6 9" id="KW-0472">Membrane</keyword>
<evidence type="ECO:0000256" key="6">
    <source>
        <dbReference type="ARBA" id="ARBA00023136"/>
    </source>
</evidence>
<evidence type="ECO:0000313" key="12">
    <source>
        <dbReference type="Proteomes" id="UP000251576"/>
    </source>
</evidence>
<dbReference type="GeneID" id="83701977"/>
<dbReference type="GO" id="GO:0015199">
    <property type="term" value="F:amino-acid betaine transmembrane transporter activity"/>
    <property type="evidence" value="ECO:0007669"/>
    <property type="project" value="TreeGrafter"/>
</dbReference>
<feature type="transmembrane region" description="Helical" evidence="9">
    <location>
        <begin position="30"/>
        <end position="48"/>
    </location>
</feature>
<feature type="transmembrane region" description="Helical" evidence="9">
    <location>
        <begin position="85"/>
        <end position="104"/>
    </location>
</feature>
<organism evidence="10">
    <name type="scientific">Enterobacter cloacae</name>
    <dbReference type="NCBI Taxonomy" id="550"/>
    <lineage>
        <taxon>Bacteria</taxon>
        <taxon>Pseudomonadati</taxon>
        <taxon>Pseudomonadota</taxon>
        <taxon>Gammaproteobacteria</taxon>
        <taxon>Enterobacterales</taxon>
        <taxon>Enterobacteriaceae</taxon>
        <taxon>Enterobacter</taxon>
        <taxon>Enterobacter cloacae complex</taxon>
    </lineage>
</organism>
<gene>
    <name evidence="11" type="ORF">DP202_12395</name>
</gene>
<dbReference type="FunFam" id="1.10.3730.20:FF:000001">
    <property type="entry name" value="Quaternary ammonium compound resistance transporter SugE"/>
    <property type="match status" value="1"/>
</dbReference>
<dbReference type="GO" id="GO:1990961">
    <property type="term" value="P:xenobiotic detoxification by transmembrane export across the plasma membrane"/>
    <property type="evidence" value="ECO:0007669"/>
    <property type="project" value="UniProtKB-ARBA"/>
</dbReference>
<dbReference type="Pfam" id="PF00893">
    <property type="entry name" value="Multi_Drug_Res"/>
    <property type="match status" value="1"/>
</dbReference>
<dbReference type="PANTHER" id="PTHR30561">
    <property type="entry name" value="SMR FAMILY PROTON-DEPENDENT DRUG EFFLUX TRANSPORTER SUGE"/>
    <property type="match status" value="1"/>
</dbReference>
<reference evidence="11 12" key="2">
    <citation type="submission" date="2018-06" db="EMBL/GenBank/DDBJ databases">
        <title>ACT-28, a chromosomally-encoded AmpC with carbapenemase activity from Enterobacter kobei.</title>
        <authorList>
            <person name="Jousset A.B."/>
            <person name="Oueslati S."/>
            <person name="Bernabeu S."/>
            <person name="Takissian J."/>
            <person name="Creton E."/>
            <person name="Vogel A."/>
            <person name="Cotellon G."/>
            <person name="Bonnin R.A."/>
            <person name="Dortet L."/>
            <person name="Naas T."/>
        </authorList>
    </citation>
    <scope>NUCLEOTIDE SEQUENCE [LARGE SCALE GENOMIC DNA]</scope>
    <source>
        <strain evidence="11 12">99B3</strain>
    </source>
</reference>
<dbReference type="GO" id="GO:0031460">
    <property type="term" value="P:glycine betaine transport"/>
    <property type="evidence" value="ECO:0007669"/>
    <property type="project" value="TreeGrafter"/>
</dbReference>
<dbReference type="SUPFAM" id="SSF103481">
    <property type="entry name" value="Multidrug resistance efflux transporter EmrE"/>
    <property type="match status" value="1"/>
</dbReference>
<evidence type="ECO:0000256" key="2">
    <source>
        <dbReference type="ARBA" id="ARBA00022448"/>
    </source>
</evidence>
<evidence type="ECO:0000256" key="7">
    <source>
        <dbReference type="ARBA" id="ARBA00038032"/>
    </source>
</evidence>
<evidence type="ECO:0000256" key="8">
    <source>
        <dbReference type="RuleBase" id="RU003942"/>
    </source>
</evidence>
<keyword evidence="5 9" id="KW-1133">Transmembrane helix</keyword>
<evidence type="ECO:0000256" key="5">
    <source>
        <dbReference type="ARBA" id="ARBA00022989"/>
    </source>
</evidence>
<dbReference type="PANTHER" id="PTHR30561:SF1">
    <property type="entry name" value="MULTIDRUG TRANSPORTER EMRE"/>
    <property type="match status" value="1"/>
</dbReference>
<comment type="similarity">
    <text evidence="7 8">Belongs to the drug/metabolite transporter (DMT) superfamily. Small multidrug resistance (SMR) (TC 2.A.7.1) family.</text>
</comment>
<dbReference type="AlphaFoldDB" id="A0A142BR48"/>
<evidence type="ECO:0000256" key="1">
    <source>
        <dbReference type="ARBA" id="ARBA00004651"/>
    </source>
</evidence>
<dbReference type="InterPro" id="IPR000390">
    <property type="entry name" value="Small_drug/metabolite_transptr"/>
</dbReference>
<accession>A0A142BR48</accession>
<name>A0A142BR48_ENTCL</name>
<reference evidence="10" key="1">
    <citation type="journal article" date="2016" name="Antimicrob. Agents Chemother.">
        <title>Genomic characterization of Enterobacter cloacae isolates from China that co-produce KPC-3 and NDM-1 carbapenemases.</title>
        <authorList>
            <person name="Du H."/>
            <person name="Chen L."/>
            <person name="Chavda K.D."/>
            <person name="Pandey R."/>
            <person name="Zhang H."/>
            <person name="Xie X."/>
            <person name="Tang Y.W."/>
            <person name="Kreiswirth B.N."/>
        </authorList>
    </citation>
    <scope>NUCLEOTIDE SEQUENCE</scope>
    <source>
        <strain evidence="10">SZECL1</strain>
        <plasmid evidence="10">pSZECL_b</plasmid>
    </source>
</reference>
<keyword evidence="10" id="KW-0614">Plasmid</keyword>
<dbReference type="GO" id="GO:0015297">
    <property type="term" value="F:antiporter activity"/>
    <property type="evidence" value="ECO:0007669"/>
    <property type="project" value="TreeGrafter"/>
</dbReference>
<dbReference type="EMBL" id="KU302804">
    <property type="protein sequence ID" value="AMP35556.1"/>
    <property type="molecule type" value="Genomic_DNA"/>
</dbReference>
<dbReference type="Gene3D" id="1.10.3730.20">
    <property type="match status" value="1"/>
</dbReference>
<keyword evidence="4 8" id="KW-0812">Transmembrane</keyword>
<geneLocation type="plasmid" evidence="10">
    <name>pSZECL_b</name>
</geneLocation>
<dbReference type="InterPro" id="IPR045324">
    <property type="entry name" value="Small_multidrug_res"/>
</dbReference>
<dbReference type="EMBL" id="QMDH01000018">
    <property type="protein sequence ID" value="RAZ67128.1"/>
    <property type="molecule type" value="Genomic_DNA"/>
</dbReference>
<evidence type="ECO:0000256" key="3">
    <source>
        <dbReference type="ARBA" id="ARBA00022475"/>
    </source>
</evidence>
<keyword evidence="2" id="KW-0813">Transport</keyword>
<proteinExistence type="inferred from homology"/>
<dbReference type="NCBIfam" id="NF007087">
    <property type="entry name" value="PRK09541.1"/>
    <property type="match status" value="1"/>
</dbReference>
<dbReference type="InterPro" id="IPR037185">
    <property type="entry name" value="EmrE-like"/>
</dbReference>
<dbReference type="RefSeq" id="WP_001099531.1">
    <property type="nucleotide sequence ID" value="NZ_CABMNQ010000018.1"/>
</dbReference>